<dbReference type="PRINTS" id="PR01814">
    <property type="entry name" value="ANNEXINPLANT"/>
</dbReference>
<feature type="binding site" evidence="6">
    <location>
        <position position="257"/>
    </location>
    <ligand>
        <name>Ca(2+)</name>
        <dbReference type="ChEBI" id="CHEBI:29108"/>
        <label>2</label>
    </ligand>
</feature>
<evidence type="ECO:0000256" key="4">
    <source>
        <dbReference type="ARBA" id="ARBA00023216"/>
    </source>
</evidence>
<feature type="binding site" evidence="6">
    <location>
        <position position="26"/>
    </location>
    <ligand>
        <name>Ca(2+)</name>
        <dbReference type="ChEBI" id="CHEBI:29108"/>
        <label>1</label>
    </ligand>
</feature>
<evidence type="ECO:0000313" key="9">
    <source>
        <dbReference type="Proteomes" id="UP001189624"/>
    </source>
</evidence>
<dbReference type="FunFam" id="1.10.220.10:FF:000001">
    <property type="entry name" value="Annexin"/>
    <property type="match status" value="1"/>
</dbReference>
<keyword evidence="9" id="KW-1185">Reference proteome</keyword>
<dbReference type="SMART" id="SM00335">
    <property type="entry name" value="ANX"/>
    <property type="match status" value="4"/>
</dbReference>
<dbReference type="PROSITE" id="PS00223">
    <property type="entry name" value="ANNEXIN_1"/>
    <property type="match status" value="1"/>
</dbReference>
<feature type="binding site" evidence="6">
    <location>
        <position position="302"/>
    </location>
    <ligand>
        <name>Ca(2+)</name>
        <dbReference type="ChEBI" id="CHEBI:29108"/>
        <label>1</label>
    </ligand>
</feature>
<dbReference type="GO" id="GO:0005509">
    <property type="term" value="F:calcium ion binding"/>
    <property type="evidence" value="ECO:0007669"/>
    <property type="project" value="InterPro"/>
</dbReference>
<dbReference type="PANTHER" id="PTHR10502:SF99">
    <property type="entry name" value="ANNEXIN D3"/>
    <property type="match status" value="1"/>
</dbReference>
<evidence type="ECO:0000256" key="5">
    <source>
        <dbReference type="ARBA" id="ARBA00023302"/>
    </source>
</evidence>
<keyword evidence="5 7" id="KW-0111">Calcium/phospholipid-binding</keyword>
<dbReference type="GO" id="GO:0009409">
    <property type="term" value="P:response to cold"/>
    <property type="evidence" value="ECO:0007669"/>
    <property type="project" value="TreeGrafter"/>
</dbReference>
<accession>A0AA87B7T8</accession>
<feature type="binding site" evidence="6">
    <location>
        <position position="261"/>
    </location>
    <ligand>
        <name>Ca(2+)</name>
        <dbReference type="ChEBI" id="CHEBI:29108"/>
        <label>1</label>
    </ligand>
</feature>
<comment type="domain">
    <text evidence="7">A pair of annexin repeats may form one binding site for calcium and phospholipid.</text>
</comment>
<keyword evidence="2 7" id="KW-0677">Repeat</keyword>
<dbReference type="GO" id="GO:0009414">
    <property type="term" value="P:response to water deprivation"/>
    <property type="evidence" value="ECO:0007669"/>
    <property type="project" value="TreeGrafter"/>
</dbReference>
<feature type="binding site" evidence="6">
    <location>
        <position position="28"/>
    </location>
    <ligand>
        <name>Ca(2+)</name>
        <dbReference type="ChEBI" id="CHEBI:29108"/>
        <label>1</label>
    </ligand>
</feature>
<sequence length="325" mass="36936">MASLKLPEVVPSATQDSERLRKAFQGFGTDERGLILVLGHRNAQQRKEIGETYKQLYNESLIDRLYSELSGDFRNAVILWTYDPPERHARLANNALKAKRKGIKHLQVLVEITCASTPNHLVAVRQVYCSLFDCSLEEDIIANVAPSLRRLLLSLVSSYRYDKVAVNLEVAKSEASKLHEAINNKKLDDDHIVWILSTRNLFQLRETFACYNDLYGNTLEQAIKNCGNGDFETLLHLVILCIDCPEKHFAKVIRDSIVGLGTDEDSLSRAIVTRAEVDLLKVRFEYSNMYKSSLDDDVIGDTSWYYKDFLMTLLGRGPQEESDTL</sequence>
<evidence type="ECO:0000256" key="6">
    <source>
        <dbReference type="PIRSR" id="PIRSR609118-1"/>
    </source>
</evidence>
<keyword evidence="1 6" id="KW-0479">Metal-binding</keyword>
<dbReference type="FunFam" id="1.10.220.10:FF:000009">
    <property type="entry name" value="Annexin"/>
    <property type="match status" value="1"/>
</dbReference>
<dbReference type="Proteomes" id="UP001189624">
    <property type="component" value="Chromosome 11"/>
</dbReference>
<dbReference type="GO" id="GO:0009408">
    <property type="term" value="P:response to heat"/>
    <property type="evidence" value="ECO:0007669"/>
    <property type="project" value="TreeGrafter"/>
</dbReference>
<comment type="similarity">
    <text evidence="7">Belongs to the annexin family.</text>
</comment>
<dbReference type="GO" id="GO:0005886">
    <property type="term" value="C:plasma membrane"/>
    <property type="evidence" value="ECO:0007669"/>
    <property type="project" value="TreeGrafter"/>
</dbReference>
<dbReference type="FunFam" id="1.10.220.10:FF:000006">
    <property type="entry name" value="Annexin"/>
    <property type="match status" value="1"/>
</dbReference>
<dbReference type="GO" id="GO:0005544">
    <property type="term" value="F:calcium-dependent phospholipid binding"/>
    <property type="evidence" value="ECO:0007669"/>
    <property type="project" value="UniProtKB-KW"/>
</dbReference>
<dbReference type="SUPFAM" id="SSF47874">
    <property type="entry name" value="Annexin"/>
    <property type="match status" value="1"/>
</dbReference>
<evidence type="ECO:0000256" key="1">
    <source>
        <dbReference type="ARBA" id="ARBA00022723"/>
    </source>
</evidence>
<evidence type="ECO:0000313" key="8">
    <source>
        <dbReference type="EMBL" id="CAJ1978121.1"/>
    </source>
</evidence>
<feature type="binding site" evidence="6">
    <location>
        <position position="68"/>
    </location>
    <ligand>
        <name>Ca(2+)</name>
        <dbReference type="ChEBI" id="CHEBI:29108"/>
        <label>1</label>
    </ligand>
</feature>
<dbReference type="PROSITE" id="PS51897">
    <property type="entry name" value="ANNEXIN_2"/>
    <property type="match status" value="4"/>
</dbReference>
<dbReference type="InterPro" id="IPR018502">
    <property type="entry name" value="Annexin_repeat"/>
</dbReference>
<dbReference type="InterPro" id="IPR018252">
    <property type="entry name" value="Annexin_repeat_CS"/>
</dbReference>
<protein>
    <recommendedName>
        <fullName evidence="7">Annexin</fullName>
    </recommendedName>
</protein>
<dbReference type="FunFam" id="1.10.220.10:FF:000008">
    <property type="entry name" value="Annexin"/>
    <property type="match status" value="1"/>
</dbReference>
<dbReference type="Pfam" id="PF00191">
    <property type="entry name" value="Annexin"/>
    <property type="match status" value="3"/>
</dbReference>
<dbReference type="InterPro" id="IPR037104">
    <property type="entry name" value="Annexin_sf"/>
</dbReference>
<dbReference type="GO" id="GO:0001786">
    <property type="term" value="F:phosphatidylserine binding"/>
    <property type="evidence" value="ECO:0007669"/>
    <property type="project" value="TreeGrafter"/>
</dbReference>
<reference evidence="8" key="1">
    <citation type="submission" date="2023-10" db="EMBL/GenBank/DDBJ databases">
        <authorList>
            <person name="Domelevo Entfellner J.-B."/>
        </authorList>
    </citation>
    <scope>NUCLEOTIDE SEQUENCE</scope>
</reference>
<evidence type="ECO:0000256" key="3">
    <source>
        <dbReference type="ARBA" id="ARBA00022837"/>
    </source>
</evidence>
<dbReference type="Gene3D" id="1.10.220.10">
    <property type="entry name" value="Annexin"/>
    <property type="match status" value="4"/>
</dbReference>
<keyword evidence="4 7" id="KW-0041">Annexin</keyword>
<dbReference type="PANTHER" id="PTHR10502">
    <property type="entry name" value="ANNEXIN"/>
    <property type="match status" value="1"/>
</dbReference>
<dbReference type="AlphaFoldDB" id="A0AA87B7T8"/>
<keyword evidence="3 6" id="KW-0106">Calcium</keyword>
<gene>
    <name evidence="8" type="ORF">AYBTSS11_LOCUS30306</name>
</gene>
<proteinExistence type="inferred from homology"/>
<dbReference type="EMBL" id="OY731408">
    <property type="protein sequence ID" value="CAJ1978121.1"/>
    <property type="molecule type" value="Genomic_DNA"/>
</dbReference>
<feature type="binding site" evidence="6">
    <location>
        <position position="24"/>
    </location>
    <ligand>
        <name>Ca(2+)</name>
        <dbReference type="ChEBI" id="CHEBI:29108"/>
        <label>1</label>
    </ligand>
</feature>
<dbReference type="InterPro" id="IPR009118">
    <property type="entry name" value="AnnexinD_plant"/>
</dbReference>
<dbReference type="InterPro" id="IPR001464">
    <property type="entry name" value="Annexin"/>
</dbReference>
<dbReference type="Gramene" id="rna-AYBTSS11_LOCUS30306">
    <property type="protein sequence ID" value="CAJ1978121.1"/>
    <property type="gene ID" value="gene-AYBTSS11_LOCUS30306"/>
</dbReference>
<dbReference type="GO" id="GO:0009651">
    <property type="term" value="P:response to salt stress"/>
    <property type="evidence" value="ECO:0007669"/>
    <property type="project" value="TreeGrafter"/>
</dbReference>
<evidence type="ECO:0000256" key="7">
    <source>
        <dbReference type="RuleBase" id="RU003540"/>
    </source>
</evidence>
<evidence type="ECO:0000256" key="2">
    <source>
        <dbReference type="ARBA" id="ARBA00022737"/>
    </source>
</evidence>
<feature type="binding site" evidence="6">
    <location>
        <position position="301"/>
    </location>
    <ligand>
        <name>Ca(2+)</name>
        <dbReference type="ChEBI" id="CHEBI:29108"/>
        <label>1</label>
    </ligand>
</feature>
<name>A0AA87B7T8_9FABA</name>
<dbReference type="PRINTS" id="PR00196">
    <property type="entry name" value="ANNEXIN"/>
</dbReference>
<organism evidence="8 9">
    <name type="scientific">Sphenostylis stenocarpa</name>
    <dbReference type="NCBI Taxonomy" id="92480"/>
    <lineage>
        <taxon>Eukaryota</taxon>
        <taxon>Viridiplantae</taxon>
        <taxon>Streptophyta</taxon>
        <taxon>Embryophyta</taxon>
        <taxon>Tracheophyta</taxon>
        <taxon>Spermatophyta</taxon>
        <taxon>Magnoliopsida</taxon>
        <taxon>eudicotyledons</taxon>
        <taxon>Gunneridae</taxon>
        <taxon>Pentapetalae</taxon>
        <taxon>rosids</taxon>
        <taxon>fabids</taxon>
        <taxon>Fabales</taxon>
        <taxon>Fabaceae</taxon>
        <taxon>Papilionoideae</taxon>
        <taxon>50 kb inversion clade</taxon>
        <taxon>NPAAA clade</taxon>
        <taxon>indigoferoid/millettioid clade</taxon>
        <taxon>Phaseoleae</taxon>
        <taxon>Sphenostylis</taxon>
    </lineage>
</organism>
<dbReference type="GO" id="GO:0005737">
    <property type="term" value="C:cytoplasm"/>
    <property type="evidence" value="ECO:0007669"/>
    <property type="project" value="TreeGrafter"/>
</dbReference>